<dbReference type="Gene3D" id="3.40.50.150">
    <property type="entry name" value="Vaccinia Virus protein VP39"/>
    <property type="match status" value="2"/>
</dbReference>
<comment type="caution">
    <text evidence="4">The sequence shown here is derived from an EMBL/GenBank/DDBJ whole genome shotgun (WGS) entry which is preliminary data.</text>
</comment>
<keyword evidence="3" id="KW-0949">S-adenosyl-L-methionine</keyword>
<keyword evidence="5" id="KW-1185">Reference proteome</keyword>
<protein>
    <submittedName>
        <fullName evidence="4">DNA adenine methylase</fullName>
    </submittedName>
</protein>
<dbReference type="Proteomes" id="UP001469365">
    <property type="component" value="Unassembled WGS sequence"/>
</dbReference>
<name>A0ABU9DYF2_9BACL</name>
<reference evidence="4 5" key="1">
    <citation type="submission" date="2024-04" db="EMBL/GenBank/DDBJ databases">
        <title>draft genome sequnece of Paenibacillus filicis.</title>
        <authorList>
            <person name="Kim D.-U."/>
        </authorList>
    </citation>
    <scope>NUCLEOTIDE SEQUENCE [LARGE SCALE GENOMIC DNA]</scope>
    <source>
        <strain evidence="4 5">KACC14197</strain>
    </source>
</reference>
<dbReference type="InterPro" id="IPR029063">
    <property type="entry name" value="SAM-dependent_MTases_sf"/>
</dbReference>
<gene>
    <name evidence="4" type="ORF">WMW72_35435</name>
</gene>
<dbReference type="SUPFAM" id="SSF53335">
    <property type="entry name" value="S-adenosyl-L-methionine-dependent methyltransferases"/>
    <property type="match status" value="1"/>
</dbReference>
<feature type="non-terminal residue" evidence="4">
    <location>
        <position position="1"/>
    </location>
</feature>
<dbReference type="EMBL" id="JBBPCC010000050">
    <property type="protein sequence ID" value="MEK8133170.1"/>
    <property type="molecule type" value="Genomic_DNA"/>
</dbReference>
<dbReference type="InterPro" id="IPR012263">
    <property type="entry name" value="M_m6A_EcoRV"/>
</dbReference>
<organism evidence="4 5">
    <name type="scientific">Paenibacillus filicis</name>
    <dbReference type="NCBI Taxonomy" id="669464"/>
    <lineage>
        <taxon>Bacteria</taxon>
        <taxon>Bacillati</taxon>
        <taxon>Bacillota</taxon>
        <taxon>Bacilli</taxon>
        <taxon>Bacillales</taxon>
        <taxon>Paenibacillaceae</taxon>
        <taxon>Paenibacillus</taxon>
    </lineage>
</organism>
<dbReference type="PANTHER" id="PTHR30481:SF4">
    <property type="entry name" value="SITE-SPECIFIC DNA-METHYLTRANSFERASE (ADENINE-SPECIFIC)"/>
    <property type="match status" value="1"/>
</dbReference>
<accession>A0ABU9DYF2</accession>
<dbReference type="InterPro" id="IPR012327">
    <property type="entry name" value="MeTrfase_D12"/>
</dbReference>
<evidence type="ECO:0000256" key="3">
    <source>
        <dbReference type="ARBA" id="ARBA00022691"/>
    </source>
</evidence>
<dbReference type="PANTHER" id="PTHR30481">
    <property type="entry name" value="DNA ADENINE METHYLASE"/>
    <property type="match status" value="1"/>
</dbReference>
<evidence type="ECO:0000256" key="1">
    <source>
        <dbReference type="ARBA" id="ARBA00022603"/>
    </source>
</evidence>
<evidence type="ECO:0000313" key="4">
    <source>
        <dbReference type="EMBL" id="MEK8133170.1"/>
    </source>
</evidence>
<evidence type="ECO:0000313" key="5">
    <source>
        <dbReference type="Proteomes" id="UP001469365"/>
    </source>
</evidence>
<dbReference type="GO" id="GO:0008168">
    <property type="term" value="F:methyltransferase activity"/>
    <property type="evidence" value="ECO:0007669"/>
    <property type="project" value="UniProtKB-KW"/>
</dbReference>
<evidence type="ECO:0000256" key="2">
    <source>
        <dbReference type="ARBA" id="ARBA00022679"/>
    </source>
</evidence>
<keyword evidence="2" id="KW-0808">Transferase</keyword>
<keyword evidence="1 4" id="KW-0489">Methyltransferase</keyword>
<dbReference type="GO" id="GO:0032259">
    <property type="term" value="P:methylation"/>
    <property type="evidence" value="ECO:0007669"/>
    <property type="project" value="UniProtKB-KW"/>
</dbReference>
<sequence>AEWIISHMPPHEVFVDLYFGSGGIFFNKPRSTIETVNDIDGDVTNLFQVVRTQAKELAEAIRWTPFSRQEYYLSYEPVQDELERARRFIVRCTQAIGTKTSDRTGWKSNIDPKSCPTSPPAVQWTRIPEKIIEVSKRLQGVQIESQPALQILERYAKPNVLIYADPPYLLDTRSGRMYKHEMTTEDHEAMLKALEKHPGPVLLSGYGNKMYDDMLGHWKRETKEVMAEGGQPRTEVLWINPIAAEAIGRQLTLF</sequence>
<dbReference type="PIRSF" id="PIRSF000398">
    <property type="entry name" value="M_m6A_EcoRV"/>
    <property type="match status" value="1"/>
</dbReference>
<dbReference type="Pfam" id="PF02086">
    <property type="entry name" value="MethyltransfD12"/>
    <property type="match status" value="1"/>
</dbReference>
<proteinExistence type="predicted"/>
<dbReference type="RefSeq" id="WP_341420303.1">
    <property type="nucleotide sequence ID" value="NZ_JBBPCC010000050.1"/>
</dbReference>